<keyword evidence="2" id="KW-0732">Signal</keyword>
<evidence type="ECO:0000256" key="1">
    <source>
        <dbReference type="SAM" id="MobiDB-lite"/>
    </source>
</evidence>
<proteinExistence type="predicted"/>
<feature type="compositionally biased region" description="Polar residues" evidence="1">
    <location>
        <begin position="121"/>
        <end position="130"/>
    </location>
</feature>
<name>A0A921UFW4_SORBI</name>
<evidence type="ECO:0000313" key="3">
    <source>
        <dbReference type="EMBL" id="KAG0530457.1"/>
    </source>
</evidence>
<reference evidence="3" key="1">
    <citation type="journal article" date="2019" name="BMC Genomics">
        <title>A new reference genome for Sorghum bicolor reveals high levels of sequence similarity between sweet and grain genotypes: implications for the genetics of sugar metabolism.</title>
        <authorList>
            <person name="Cooper E.A."/>
            <person name="Brenton Z.W."/>
            <person name="Flinn B.S."/>
            <person name="Jenkins J."/>
            <person name="Shu S."/>
            <person name="Flowers D."/>
            <person name="Luo F."/>
            <person name="Wang Y."/>
            <person name="Xia P."/>
            <person name="Barry K."/>
            <person name="Daum C."/>
            <person name="Lipzen A."/>
            <person name="Yoshinaga Y."/>
            <person name="Schmutz J."/>
            <person name="Saski C."/>
            <person name="Vermerris W."/>
            <person name="Kresovich S."/>
        </authorList>
    </citation>
    <scope>NUCLEOTIDE SEQUENCE</scope>
</reference>
<reference evidence="3" key="2">
    <citation type="submission" date="2020-10" db="EMBL/GenBank/DDBJ databases">
        <authorList>
            <person name="Cooper E.A."/>
            <person name="Brenton Z.W."/>
            <person name="Flinn B.S."/>
            <person name="Jenkins J."/>
            <person name="Shu S."/>
            <person name="Flowers D."/>
            <person name="Luo F."/>
            <person name="Wang Y."/>
            <person name="Xia P."/>
            <person name="Barry K."/>
            <person name="Daum C."/>
            <person name="Lipzen A."/>
            <person name="Yoshinaga Y."/>
            <person name="Schmutz J."/>
            <person name="Saski C."/>
            <person name="Vermerris W."/>
            <person name="Kresovich S."/>
        </authorList>
    </citation>
    <scope>NUCLEOTIDE SEQUENCE</scope>
</reference>
<evidence type="ECO:0000313" key="4">
    <source>
        <dbReference type="Proteomes" id="UP000807115"/>
    </source>
</evidence>
<gene>
    <name evidence="3" type="ORF">BDA96_05G188000</name>
</gene>
<sequence length="130" mass="13436">MARFSLCLAVAAAAACCCLALLLPPVQGRRPGTGTGTGRDHRLLFPEPRLDAEKVSRLLSRSDAAVGGGVVTAELRWVPGGANPLHNHGSSTRQDKERTPPAAAAAAAAGGSVSRPELRTTPWSANPLHN</sequence>
<comment type="caution">
    <text evidence="3">The sequence shown here is derived from an EMBL/GenBank/DDBJ whole genome shotgun (WGS) entry which is preliminary data.</text>
</comment>
<feature type="chain" id="PRO_5037875755" evidence="2">
    <location>
        <begin position="29"/>
        <end position="130"/>
    </location>
</feature>
<feature type="region of interest" description="Disordered" evidence="1">
    <location>
        <begin position="79"/>
        <end position="130"/>
    </location>
</feature>
<feature type="signal peptide" evidence="2">
    <location>
        <begin position="1"/>
        <end position="28"/>
    </location>
</feature>
<dbReference type="PROSITE" id="PS51257">
    <property type="entry name" value="PROKAR_LIPOPROTEIN"/>
    <property type="match status" value="1"/>
</dbReference>
<organism evidence="3 4">
    <name type="scientific">Sorghum bicolor</name>
    <name type="common">Sorghum</name>
    <name type="synonym">Sorghum vulgare</name>
    <dbReference type="NCBI Taxonomy" id="4558"/>
    <lineage>
        <taxon>Eukaryota</taxon>
        <taxon>Viridiplantae</taxon>
        <taxon>Streptophyta</taxon>
        <taxon>Embryophyta</taxon>
        <taxon>Tracheophyta</taxon>
        <taxon>Spermatophyta</taxon>
        <taxon>Magnoliopsida</taxon>
        <taxon>Liliopsida</taxon>
        <taxon>Poales</taxon>
        <taxon>Poaceae</taxon>
        <taxon>PACMAD clade</taxon>
        <taxon>Panicoideae</taxon>
        <taxon>Andropogonodae</taxon>
        <taxon>Andropogoneae</taxon>
        <taxon>Sorghinae</taxon>
        <taxon>Sorghum</taxon>
    </lineage>
</organism>
<evidence type="ECO:0000256" key="2">
    <source>
        <dbReference type="SAM" id="SignalP"/>
    </source>
</evidence>
<accession>A0A921UFW4</accession>
<dbReference type="Proteomes" id="UP000807115">
    <property type="component" value="Chromosome 5"/>
</dbReference>
<protein>
    <submittedName>
        <fullName evidence="3">Uncharacterized protein</fullName>
    </submittedName>
</protein>
<dbReference type="AlphaFoldDB" id="A0A921UFW4"/>
<dbReference type="EMBL" id="CM027684">
    <property type="protein sequence ID" value="KAG0530457.1"/>
    <property type="molecule type" value="Genomic_DNA"/>
</dbReference>